<gene>
    <name evidence="2" type="ORF">E4U60_003947</name>
</gene>
<feature type="compositionally biased region" description="Polar residues" evidence="1">
    <location>
        <begin position="360"/>
        <end position="382"/>
    </location>
</feature>
<dbReference type="EMBL" id="SRPO01000315">
    <property type="protein sequence ID" value="KAG5934323.1"/>
    <property type="molecule type" value="Genomic_DNA"/>
</dbReference>
<evidence type="ECO:0000256" key="1">
    <source>
        <dbReference type="SAM" id="MobiDB-lite"/>
    </source>
</evidence>
<proteinExistence type="predicted"/>
<feature type="compositionally biased region" description="Low complexity" evidence="1">
    <location>
        <begin position="834"/>
        <end position="853"/>
    </location>
</feature>
<dbReference type="Proteomes" id="UP000706124">
    <property type="component" value="Unassembled WGS sequence"/>
</dbReference>
<feature type="region of interest" description="Disordered" evidence="1">
    <location>
        <begin position="544"/>
        <end position="638"/>
    </location>
</feature>
<feature type="compositionally biased region" description="Basic and acidic residues" evidence="1">
    <location>
        <begin position="224"/>
        <end position="239"/>
    </location>
</feature>
<organism evidence="2 3">
    <name type="scientific">Claviceps pazoutovae</name>
    <dbReference type="NCBI Taxonomy" id="1649127"/>
    <lineage>
        <taxon>Eukaryota</taxon>
        <taxon>Fungi</taxon>
        <taxon>Dikarya</taxon>
        <taxon>Ascomycota</taxon>
        <taxon>Pezizomycotina</taxon>
        <taxon>Sordariomycetes</taxon>
        <taxon>Hypocreomycetidae</taxon>
        <taxon>Hypocreales</taxon>
        <taxon>Clavicipitaceae</taxon>
        <taxon>Claviceps</taxon>
    </lineage>
</organism>
<accession>A0A9P7SEX7</accession>
<feature type="region of interest" description="Disordered" evidence="1">
    <location>
        <begin position="116"/>
        <end position="259"/>
    </location>
</feature>
<feature type="compositionally biased region" description="Acidic residues" evidence="1">
    <location>
        <begin position="154"/>
        <end position="164"/>
    </location>
</feature>
<feature type="compositionally biased region" description="Low complexity" evidence="1">
    <location>
        <begin position="349"/>
        <end position="359"/>
    </location>
</feature>
<dbReference type="OrthoDB" id="3941134at2759"/>
<comment type="caution">
    <text evidence="2">The sequence shown here is derived from an EMBL/GenBank/DDBJ whole genome shotgun (WGS) entry which is preliminary data.</text>
</comment>
<evidence type="ECO:0008006" key="4">
    <source>
        <dbReference type="Google" id="ProtNLM"/>
    </source>
</evidence>
<feature type="compositionally biased region" description="Basic and acidic residues" evidence="1">
    <location>
        <begin position="324"/>
        <end position="346"/>
    </location>
</feature>
<evidence type="ECO:0000313" key="2">
    <source>
        <dbReference type="EMBL" id="KAG5934323.1"/>
    </source>
</evidence>
<feature type="compositionally biased region" description="Acidic residues" evidence="1">
    <location>
        <begin position="614"/>
        <end position="623"/>
    </location>
</feature>
<feature type="compositionally biased region" description="Basic and acidic residues" evidence="1">
    <location>
        <begin position="567"/>
        <end position="583"/>
    </location>
</feature>
<feature type="region of interest" description="Disordered" evidence="1">
    <location>
        <begin position="1"/>
        <end position="95"/>
    </location>
</feature>
<feature type="compositionally biased region" description="Basic and acidic residues" evidence="1">
    <location>
        <begin position="137"/>
        <end position="151"/>
    </location>
</feature>
<feature type="region of interest" description="Disordered" evidence="1">
    <location>
        <begin position="278"/>
        <end position="386"/>
    </location>
</feature>
<feature type="region of interest" description="Disordered" evidence="1">
    <location>
        <begin position="794"/>
        <end position="854"/>
    </location>
</feature>
<feature type="compositionally biased region" description="Polar residues" evidence="1">
    <location>
        <begin position="674"/>
        <end position="688"/>
    </location>
</feature>
<name>A0A9P7SEX7_9HYPO</name>
<reference evidence="2 3" key="1">
    <citation type="journal article" date="2020" name="bioRxiv">
        <title>Whole genome comparisons of ergot fungi reveals the divergence and evolution of species within the genus Claviceps are the result of varying mechanisms driving genome evolution and host range expansion.</title>
        <authorList>
            <person name="Wyka S.A."/>
            <person name="Mondo S.J."/>
            <person name="Liu M."/>
            <person name="Dettman J."/>
            <person name="Nalam V."/>
            <person name="Broders K.D."/>
        </authorList>
    </citation>
    <scope>NUCLEOTIDE SEQUENCE [LARGE SCALE GENOMIC DNA]</scope>
    <source>
        <strain evidence="2 3">CCC 1485</strain>
    </source>
</reference>
<protein>
    <recommendedName>
        <fullName evidence="4">Glucan 1, 4-alpha-glucosidase</fullName>
    </recommendedName>
</protein>
<keyword evidence="3" id="KW-1185">Reference proteome</keyword>
<feature type="compositionally biased region" description="Low complexity" evidence="1">
    <location>
        <begin position="188"/>
        <end position="200"/>
    </location>
</feature>
<feature type="region of interest" description="Disordered" evidence="1">
    <location>
        <begin position="652"/>
        <end position="700"/>
    </location>
</feature>
<sequence length="900" mass="96302">MENPWDSSPWTSDSAPRDFLPVPLPSLPTEPQQIHIASPGEESRLRSASPWGRIVHDETPWGGWGDGTEGKSDAGSVDGWKLGGESTTAAGAAPAAAVVSLPDPWTLEEKEMTGFGVAVDERSADLVISVEDEGERDGEREQEEMLERVCLPDEVGDGACDDAWAEDREGQAEGGKEEREDRSASPGLTQLVQTVQTAQTARDEGEEGQQREEGEGGQEGDVIEESRSGKERQDSRVQVDDNGQGPKIQEVGNRQASKVQELVHMYDGMARIRAQPADLSLEEVPSSSGDAIVNVATGDYIGGEEDEQGTEAGKPDLEENGDVEDLRAEESKKEQESPATESKTECEVSATDSTAATADHPTSVTDSNSSRATDTVTTQKSPPSIALPYSIDFSNLDELFPGTEPTSSIQPAHLPDISTDPFSSVAQRKAWYRLSRLGSLRKHNLGDDDTYVRVSWHNSHIRHDVLTTVRRWLEEDSLAGGRMLLGRRLGNRAGASMFNWDSPAPGVHISELLSQKRNMKKGAGHARLASAAVQGTTSPIDASFGWSTSVPTSPLRADTGGSFSSMAERRSEERPSVQRKEAGPDQGVLEEGPWSTTAMKSDVPLRPPEKAPSVEEDDEDDWGEMVSSPTVDTHHASFHMDTHTRPLSLDTMRAGLSSPAPDPVSPSDDVGSHLGSSTNRATQPTVRNVPNAVPNPWDGLDLLEGSSAAWATMNEAPPGDVLTSLTTTAADREIPVLGVAEDVGTSSGAELFKEMLPTRTDNDFAVRAEIGGGCPPGNIAMFGGAFPILTSESDRDLHDDSFPPSSLLPPSIPAMTASSLSIPAKAGPKPPTTPMKTKTTTNLKLSTTSKTSTQSMFEMTEAPAIAASHNPGSTAIEETLSDGTILHMLRDLPDLSYMLR</sequence>
<dbReference type="AlphaFoldDB" id="A0A9P7SEX7"/>
<feature type="compositionally biased region" description="Polar residues" evidence="1">
    <location>
        <begin position="1"/>
        <end position="14"/>
    </location>
</feature>
<evidence type="ECO:0000313" key="3">
    <source>
        <dbReference type="Proteomes" id="UP000706124"/>
    </source>
</evidence>
<feature type="compositionally biased region" description="Basic and acidic residues" evidence="1">
    <location>
        <begin position="165"/>
        <end position="183"/>
    </location>
</feature>